<comment type="caution">
    <text evidence="1">The sequence shown here is derived from an EMBL/GenBank/DDBJ whole genome shotgun (WGS) entry which is preliminary data.</text>
</comment>
<gene>
    <name evidence="1" type="primary">tetR_19</name>
    <name evidence="1" type="ORF">IWT25_02206</name>
</gene>
<evidence type="ECO:0000313" key="2">
    <source>
        <dbReference type="Proteomes" id="UP000198414"/>
    </source>
</evidence>
<dbReference type="Proteomes" id="UP000198414">
    <property type="component" value="Unassembled WGS sequence"/>
</dbReference>
<dbReference type="EMBL" id="BCMI01000028">
    <property type="protein sequence ID" value="GAX06859.1"/>
    <property type="molecule type" value="Genomic_DNA"/>
</dbReference>
<evidence type="ECO:0000313" key="1">
    <source>
        <dbReference type="EMBL" id="GAX06859.1"/>
    </source>
</evidence>
<proteinExistence type="predicted"/>
<protein>
    <submittedName>
        <fullName evidence="1">TetR family transcriptional regulator</fullName>
    </submittedName>
</protein>
<sequence>MVTIAHDIFTDSFVNEHIIPVDLLIEHCFSTIMIVLDWIFVKHNSVTLKVVHQYLATLYGMQGFKAS</sequence>
<accession>A0A1Z5IYW8</accession>
<organism evidence="1 2">
    <name type="scientific">Secundilactobacillus pentosiphilus</name>
    <dbReference type="NCBI Taxonomy" id="1714682"/>
    <lineage>
        <taxon>Bacteria</taxon>
        <taxon>Bacillati</taxon>
        <taxon>Bacillota</taxon>
        <taxon>Bacilli</taxon>
        <taxon>Lactobacillales</taxon>
        <taxon>Lactobacillaceae</taxon>
        <taxon>Secundilactobacillus</taxon>
    </lineage>
</organism>
<dbReference type="AlphaFoldDB" id="A0A1Z5IYW8"/>
<name>A0A1Z5IYW8_9LACO</name>
<reference evidence="1 2" key="1">
    <citation type="submission" date="2015-11" db="EMBL/GenBank/DDBJ databases">
        <title>Draft genome sequences of new species of the genus Lactobacillus isolated from orchardgrass silage.</title>
        <authorList>
            <person name="Tohno M."/>
            <person name="Tanizawa Y."/>
            <person name="Arita M."/>
        </authorList>
    </citation>
    <scope>NUCLEOTIDE SEQUENCE [LARGE SCALE GENOMIC DNA]</scope>
    <source>
        <strain evidence="1 2">IWT25</strain>
    </source>
</reference>